<reference evidence="6" key="1">
    <citation type="submission" date="2023-03" db="EMBL/GenBank/DDBJ databases">
        <authorList>
            <person name="Shen W."/>
            <person name="Cai J."/>
        </authorList>
    </citation>
    <scope>NUCLEOTIDE SEQUENCE</scope>
    <source>
        <strain evidence="6">P96-3</strain>
    </source>
</reference>
<dbReference type="PANTHER" id="PTHR43585:SF2">
    <property type="entry name" value="ATP-GRASP ENZYME FSQD"/>
    <property type="match status" value="1"/>
</dbReference>
<proteinExistence type="predicted"/>
<dbReference type="Gene3D" id="3.30.1490.20">
    <property type="entry name" value="ATP-grasp fold, A domain"/>
    <property type="match status" value="1"/>
</dbReference>
<dbReference type="PROSITE" id="PS50975">
    <property type="entry name" value="ATP_GRASP"/>
    <property type="match status" value="1"/>
</dbReference>
<gene>
    <name evidence="6" type="ORF">P7H70_05705</name>
</gene>
<accession>A0AAW8U6Z1</accession>
<dbReference type="Proteomes" id="UP001268577">
    <property type="component" value="Unassembled WGS sequence"/>
</dbReference>
<sequence>MKKIMLLGGSPQQIPAIKYAKSKGFYTIVCDYLNDNPGQKFADKFYLESTTNMNQILEIAKKEKIDGIVAYASDPAASTAAYVSEQLGLNTNPYKSVEILSSKNKFRNFLKRNDFSVPKTLASKEFEEIEKGISAFNLPILMKPTDSSGSKGITKLYMLDNLEESFYLAKEFSREGMVIIEEFIEMDHDYLIGGDFFVLDGKLEFLGLLNCHRDNYVNPLVPVGKSFPAKIDSDRVKIIETELKKIIKILGLNFGGFNVEMMFNKDNELFFIEIGPRSGGNMIPELLKLVSEINMMELTIDKAMGEPVIKPKAKFNKYYATHNLHTKENGTLKSIEFDSELEKYIIKKEIYVEDNDQVSFFDSANKALGIIFMKFTSMEEMYSTLDRINNLIKIEVR</sequence>
<evidence type="ECO:0000256" key="3">
    <source>
        <dbReference type="ARBA" id="ARBA00022840"/>
    </source>
</evidence>
<dbReference type="Gene3D" id="3.40.50.20">
    <property type="match status" value="1"/>
</dbReference>
<name>A0AAW8U6Z1_9ENTE</name>
<dbReference type="EMBL" id="JARQBZ010000008">
    <property type="protein sequence ID" value="MDT2833544.1"/>
    <property type="molecule type" value="Genomic_DNA"/>
</dbReference>
<protein>
    <submittedName>
        <fullName evidence="6">ATP-grasp domain-containing protein</fullName>
    </submittedName>
</protein>
<comment type="caution">
    <text evidence="6">The sequence shown here is derived from an EMBL/GenBank/DDBJ whole genome shotgun (WGS) entry which is preliminary data.</text>
</comment>
<dbReference type="InterPro" id="IPR052032">
    <property type="entry name" value="ATP-dep_AA_Ligase"/>
</dbReference>
<keyword evidence="1" id="KW-0436">Ligase</keyword>
<dbReference type="GO" id="GO:0016874">
    <property type="term" value="F:ligase activity"/>
    <property type="evidence" value="ECO:0007669"/>
    <property type="project" value="UniProtKB-KW"/>
</dbReference>
<evidence type="ECO:0000256" key="4">
    <source>
        <dbReference type="PROSITE-ProRule" id="PRU00409"/>
    </source>
</evidence>
<dbReference type="InterPro" id="IPR013815">
    <property type="entry name" value="ATP_grasp_subdomain_1"/>
</dbReference>
<evidence type="ECO:0000313" key="7">
    <source>
        <dbReference type="Proteomes" id="UP001268577"/>
    </source>
</evidence>
<evidence type="ECO:0000256" key="1">
    <source>
        <dbReference type="ARBA" id="ARBA00022598"/>
    </source>
</evidence>
<dbReference type="GO" id="GO:0046872">
    <property type="term" value="F:metal ion binding"/>
    <property type="evidence" value="ECO:0007669"/>
    <property type="project" value="InterPro"/>
</dbReference>
<dbReference type="PANTHER" id="PTHR43585">
    <property type="entry name" value="FUMIPYRROLE BIOSYNTHESIS PROTEIN C"/>
    <property type="match status" value="1"/>
</dbReference>
<dbReference type="Pfam" id="PF13535">
    <property type="entry name" value="ATP-grasp_4"/>
    <property type="match status" value="1"/>
</dbReference>
<dbReference type="GO" id="GO:0005524">
    <property type="term" value="F:ATP binding"/>
    <property type="evidence" value="ECO:0007669"/>
    <property type="project" value="UniProtKB-UniRule"/>
</dbReference>
<dbReference type="RefSeq" id="WP_311985107.1">
    <property type="nucleotide sequence ID" value="NZ_JARQBZ010000008.1"/>
</dbReference>
<dbReference type="AlphaFoldDB" id="A0AAW8U6Z1"/>
<evidence type="ECO:0000256" key="2">
    <source>
        <dbReference type="ARBA" id="ARBA00022741"/>
    </source>
</evidence>
<keyword evidence="3 4" id="KW-0067">ATP-binding</keyword>
<dbReference type="InterPro" id="IPR011761">
    <property type="entry name" value="ATP-grasp"/>
</dbReference>
<evidence type="ECO:0000259" key="5">
    <source>
        <dbReference type="PROSITE" id="PS50975"/>
    </source>
</evidence>
<evidence type="ECO:0000313" key="6">
    <source>
        <dbReference type="EMBL" id="MDT2833544.1"/>
    </source>
</evidence>
<feature type="domain" description="ATP-grasp" evidence="5">
    <location>
        <begin position="107"/>
        <end position="304"/>
    </location>
</feature>
<organism evidence="6 7">
    <name type="scientific">Vagococcus carniphilus</name>
    <dbReference type="NCBI Taxonomy" id="218144"/>
    <lineage>
        <taxon>Bacteria</taxon>
        <taxon>Bacillati</taxon>
        <taxon>Bacillota</taxon>
        <taxon>Bacilli</taxon>
        <taxon>Lactobacillales</taxon>
        <taxon>Enterococcaceae</taxon>
        <taxon>Vagococcus</taxon>
    </lineage>
</organism>
<dbReference type="Gene3D" id="3.30.470.20">
    <property type="entry name" value="ATP-grasp fold, B domain"/>
    <property type="match status" value="1"/>
</dbReference>
<keyword evidence="2 4" id="KW-0547">Nucleotide-binding</keyword>
<dbReference type="SUPFAM" id="SSF56059">
    <property type="entry name" value="Glutathione synthetase ATP-binding domain-like"/>
    <property type="match status" value="1"/>
</dbReference>